<keyword evidence="1" id="KW-1133">Transmembrane helix</keyword>
<keyword evidence="1" id="KW-0812">Transmembrane</keyword>
<proteinExistence type="predicted"/>
<evidence type="ECO:0000256" key="1">
    <source>
        <dbReference type="SAM" id="Phobius"/>
    </source>
</evidence>
<comment type="caution">
    <text evidence="2">The sequence shown here is derived from an EMBL/GenBank/DDBJ whole genome shotgun (WGS) entry which is preliminary data.</text>
</comment>
<evidence type="ECO:0000313" key="3">
    <source>
        <dbReference type="Proteomes" id="UP000574390"/>
    </source>
</evidence>
<gene>
    <name evidence="2" type="ORF">FOZ62_025140</name>
</gene>
<dbReference type="AlphaFoldDB" id="A0A7J6UCB2"/>
<sequence length="222" mass="23953">AMSCKSGCASFCAILSAVAVPVLVYFALLCGSGSRLIEVADKKKPSAAVGCWIAAALYALTFIGCYAYKKKLNRQEKAQAAANYQLAEYFPDLDRLLALTTNPHYFPVATKMKELVASSSPAKVDVTNEDYILSLSEMQRSSCCRSADSDTSSCQDTASVDSELVYEFGVAVEECLEMCARWGLEEISNLSEAAESDASEDPWVILPESNEGEDFVIVADGN</sequence>
<feature type="transmembrane region" description="Helical" evidence="1">
    <location>
        <begin position="47"/>
        <end position="68"/>
    </location>
</feature>
<reference evidence="2 3" key="1">
    <citation type="submission" date="2020-04" db="EMBL/GenBank/DDBJ databases">
        <title>Perkinsus olseni comparative genomics.</title>
        <authorList>
            <person name="Bogema D.R."/>
        </authorList>
    </citation>
    <scope>NUCLEOTIDE SEQUENCE [LARGE SCALE GENOMIC DNA]</scope>
    <source>
        <strain evidence="2">ATCC PRA-205</strain>
    </source>
</reference>
<dbReference type="EMBL" id="JABANM010001109">
    <property type="protein sequence ID" value="KAF4754834.1"/>
    <property type="molecule type" value="Genomic_DNA"/>
</dbReference>
<name>A0A7J6UCB2_PEROL</name>
<feature type="transmembrane region" description="Helical" evidence="1">
    <location>
        <begin position="7"/>
        <end position="27"/>
    </location>
</feature>
<accession>A0A7J6UCB2</accession>
<keyword evidence="1" id="KW-0472">Membrane</keyword>
<feature type="non-terminal residue" evidence="2">
    <location>
        <position position="1"/>
    </location>
</feature>
<evidence type="ECO:0000313" key="2">
    <source>
        <dbReference type="EMBL" id="KAF4754834.1"/>
    </source>
</evidence>
<organism evidence="2 3">
    <name type="scientific">Perkinsus olseni</name>
    <name type="common">Perkinsus atlanticus</name>
    <dbReference type="NCBI Taxonomy" id="32597"/>
    <lineage>
        <taxon>Eukaryota</taxon>
        <taxon>Sar</taxon>
        <taxon>Alveolata</taxon>
        <taxon>Perkinsozoa</taxon>
        <taxon>Perkinsea</taxon>
        <taxon>Perkinsida</taxon>
        <taxon>Perkinsidae</taxon>
        <taxon>Perkinsus</taxon>
    </lineage>
</organism>
<protein>
    <submittedName>
        <fullName evidence="2">Uncharacterized protein</fullName>
    </submittedName>
</protein>
<dbReference type="Proteomes" id="UP000574390">
    <property type="component" value="Unassembled WGS sequence"/>
</dbReference>